<comment type="caution">
    <text evidence="1">The sequence shown here is derived from an EMBL/GenBank/DDBJ whole genome shotgun (WGS) entry which is preliminary data.</text>
</comment>
<name>A0ACB9KQG7_BAUVA</name>
<keyword evidence="2" id="KW-1185">Reference proteome</keyword>
<dbReference type="EMBL" id="CM039438">
    <property type="protein sequence ID" value="KAI4299560.1"/>
    <property type="molecule type" value="Genomic_DNA"/>
</dbReference>
<sequence length="224" mass="25087">MQESFIAFPLDSLTAWQKGVSGVESKFEYQIKIGCDKVTVSGRFLLIGGGAASVTGLPPRRRRARRLFRNPATAVSRRGKLPNFQQKDKIFMEKRSCICIRILDFGFHRLGANGSKIDHPVLITECVCNPVQSRSKMGELLFETYGVPSVAFGVDAAFSYKDNKLQEFVIKIVLLSVLDFKATHVIQFVGREPMYNGSCRSNIGGFHVTDCLKELLSLKYPYHS</sequence>
<proteinExistence type="predicted"/>
<evidence type="ECO:0000313" key="1">
    <source>
        <dbReference type="EMBL" id="KAI4299560.1"/>
    </source>
</evidence>
<gene>
    <name evidence="1" type="ORF">L6164_033004</name>
</gene>
<organism evidence="1 2">
    <name type="scientific">Bauhinia variegata</name>
    <name type="common">Purple orchid tree</name>
    <name type="synonym">Phanera variegata</name>
    <dbReference type="NCBI Taxonomy" id="167791"/>
    <lineage>
        <taxon>Eukaryota</taxon>
        <taxon>Viridiplantae</taxon>
        <taxon>Streptophyta</taxon>
        <taxon>Embryophyta</taxon>
        <taxon>Tracheophyta</taxon>
        <taxon>Spermatophyta</taxon>
        <taxon>Magnoliopsida</taxon>
        <taxon>eudicotyledons</taxon>
        <taxon>Gunneridae</taxon>
        <taxon>Pentapetalae</taxon>
        <taxon>rosids</taxon>
        <taxon>fabids</taxon>
        <taxon>Fabales</taxon>
        <taxon>Fabaceae</taxon>
        <taxon>Cercidoideae</taxon>
        <taxon>Cercideae</taxon>
        <taxon>Bauhiniinae</taxon>
        <taxon>Bauhinia</taxon>
    </lineage>
</organism>
<evidence type="ECO:0000313" key="2">
    <source>
        <dbReference type="Proteomes" id="UP000828941"/>
    </source>
</evidence>
<reference evidence="1 2" key="1">
    <citation type="journal article" date="2022" name="DNA Res.">
        <title>Chromosomal-level genome assembly of the orchid tree Bauhinia variegata (Leguminosae; Cercidoideae) supports the allotetraploid origin hypothesis of Bauhinia.</title>
        <authorList>
            <person name="Zhong Y."/>
            <person name="Chen Y."/>
            <person name="Zheng D."/>
            <person name="Pang J."/>
            <person name="Liu Y."/>
            <person name="Luo S."/>
            <person name="Meng S."/>
            <person name="Qian L."/>
            <person name="Wei D."/>
            <person name="Dai S."/>
            <person name="Zhou R."/>
        </authorList>
    </citation>
    <scope>NUCLEOTIDE SEQUENCE [LARGE SCALE GENOMIC DNA]</scope>
    <source>
        <strain evidence="1">BV-YZ2020</strain>
    </source>
</reference>
<protein>
    <submittedName>
        <fullName evidence="1">Uncharacterized protein</fullName>
    </submittedName>
</protein>
<accession>A0ACB9KQG7</accession>
<dbReference type="Proteomes" id="UP000828941">
    <property type="component" value="Chromosome 13"/>
</dbReference>